<dbReference type="EMBL" id="CP039865">
    <property type="protein sequence ID" value="QCK85043.1"/>
    <property type="molecule type" value="Genomic_DNA"/>
</dbReference>
<proteinExistence type="predicted"/>
<accession>A0A4D7QH86</accession>
<evidence type="ECO:0000256" key="1">
    <source>
        <dbReference type="SAM" id="MobiDB-lite"/>
    </source>
</evidence>
<feature type="region of interest" description="Disordered" evidence="1">
    <location>
        <begin position="71"/>
        <end position="91"/>
    </location>
</feature>
<dbReference type="Proteomes" id="UP000298588">
    <property type="component" value="Chromosome"/>
</dbReference>
<keyword evidence="3" id="KW-1185">Reference proteome</keyword>
<dbReference type="RefSeq" id="WP_137098377.1">
    <property type="nucleotide sequence ID" value="NZ_CP039865.1"/>
</dbReference>
<reference evidence="2 3" key="1">
    <citation type="submission" date="2019-04" db="EMBL/GenBank/DDBJ databases">
        <title>Phreatobacter aquaticus sp. nov.</title>
        <authorList>
            <person name="Choi A."/>
            <person name="Baek K."/>
        </authorList>
    </citation>
    <scope>NUCLEOTIDE SEQUENCE [LARGE SCALE GENOMIC DNA]</scope>
    <source>
        <strain evidence="2 3">NMCR1094</strain>
    </source>
</reference>
<feature type="compositionally biased region" description="Low complexity" evidence="1">
    <location>
        <begin position="75"/>
        <end position="91"/>
    </location>
</feature>
<dbReference type="KEGG" id="paqt:E8L99_04245"/>
<protein>
    <submittedName>
        <fullName evidence="2">Uncharacterized protein</fullName>
    </submittedName>
</protein>
<sequence>MTFPAKLRRSPGKAKAAIRHRPPRIVAPRPAVPTVSMHGYQRFALTFAACWCFTLTLNGTSAEDFPGPMAFARSKTTTTKTKPTAKGGTAG</sequence>
<feature type="region of interest" description="Disordered" evidence="1">
    <location>
        <begin position="1"/>
        <end position="23"/>
    </location>
</feature>
<evidence type="ECO:0000313" key="3">
    <source>
        <dbReference type="Proteomes" id="UP000298588"/>
    </source>
</evidence>
<dbReference type="AlphaFoldDB" id="A0A4D7QH86"/>
<evidence type="ECO:0000313" key="2">
    <source>
        <dbReference type="EMBL" id="QCK85043.1"/>
    </source>
</evidence>
<name>A0A4D7QH86_9HYPH</name>
<organism evidence="2 3">
    <name type="scientific">Phreatobacter aquaticus</name>
    <dbReference type="NCBI Taxonomy" id="2570229"/>
    <lineage>
        <taxon>Bacteria</taxon>
        <taxon>Pseudomonadati</taxon>
        <taxon>Pseudomonadota</taxon>
        <taxon>Alphaproteobacteria</taxon>
        <taxon>Hyphomicrobiales</taxon>
        <taxon>Phreatobacteraceae</taxon>
        <taxon>Phreatobacter</taxon>
    </lineage>
</organism>
<gene>
    <name evidence="2" type="ORF">E8L99_04245</name>
</gene>